<dbReference type="AlphaFoldDB" id="A0A9R1CV49"/>
<organism evidence="2 3">
    <name type="scientific">Natronomonas aquatica</name>
    <dbReference type="NCBI Taxonomy" id="2841590"/>
    <lineage>
        <taxon>Archaea</taxon>
        <taxon>Methanobacteriati</taxon>
        <taxon>Methanobacteriota</taxon>
        <taxon>Stenosarchaea group</taxon>
        <taxon>Halobacteria</taxon>
        <taxon>Halobacteriales</taxon>
        <taxon>Natronomonadaceae</taxon>
        <taxon>Natronomonas</taxon>
    </lineage>
</organism>
<name>A0A9R1CV49_9EURY</name>
<proteinExistence type="inferred from homology"/>
<evidence type="ECO:0000256" key="1">
    <source>
        <dbReference type="ARBA" id="ARBA00007073"/>
    </source>
</evidence>
<comment type="similarity">
    <text evidence="1">Belongs to the CTAG/PCC1 family.</text>
</comment>
<keyword evidence="3" id="KW-1185">Reference proteome</keyword>
<comment type="caution">
    <text evidence="2">The sequence shown here is derived from an EMBL/GenBank/DDBJ whole genome shotgun (WGS) entry which is preliminary data.</text>
</comment>
<evidence type="ECO:0000313" key="3">
    <source>
        <dbReference type="Proteomes" id="UP001139494"/>
    </source>
</evidence>
<dbReference type="Gene3D" id="3.30.310.50">
    <property type="entry name" value="Alpha-D-phosphohexomutase, C-terminal domain"/>
    <property type="match status" value="1"/>
</dbReference>
<dbReference type="EMBL" id="JAHLKM010000018">
    <property type="protein sequence ID" value="MCQ4334161.1"/>
    <property type="molecule type" value="Genomic_DNA"/>
</dbReference>
<dbReference type="Proteomes" id="UP001139494">
    <property type="component" value="Unassembled WGS sequence"/>
</dbReference>
<dbReference type="RefSeq" id="WP_256030197.1">
    <property type="nucleotide sequence ID" value="NZ_JAHLKM010000018.1"/>
</dbReference>
<dbReference type="InterPro" id="IPR015419">
    <property type="entry name" value="CTAG/Pcc1"/>
</dbReference>
<dbReference type="NCBIfam" id="NF011470">
    <property type="entry name" value="PRK14887.1"/>
    <property type="match status" value="1"/>
</dbReference>
<dbReference type="Pfam" id="PF09341">
    <property type="entry name" value="Pcc1"/>
    <property type="match status" value="1"/>
</dbReference>
<reference evidence="2" key="1">
    <citation type="journal article" date="2023" name="Front. Microbiol.">
        <title>Genomic-based phylogenetic and metabolic analyses of the genus Natronomonas, and description of Natronomonas aquatica sp. nov.</title>
        <authorList>
            <person name="Garcia-Roldan A."/>
            <person name="Duran-Viseras A."/>
            <person name="de la Haba R.R."/>
            <person name="Corral P."/>
            <person name="Sanchez-Porro C."/>
            <person name="Ventosa A."/>
        </authorList>
    </citation>
    <scope>NUCLEOTIDE SEQUENCE</scope>
    <source>
        <strain evidence="2">F2-12</strain>
    </source>
</reference>
<gene>
    <name evidence="2" type="ORF">KM295_11865</name>
</gene>
<accession>A0A9R1CV49</accession>
<protein>
    <submittedName>
        <fullName evidence="2">Rpo operon protein</fullName>
    </submittedName>
</protein>
<evidence type="ECO:0000313" key="2">
    <source>
        <dbReference type="EMBL" id="MCQ4334161.1"/>
    </source>
</evidence>
<sequence length="90" mass="9644">MHTVELDFRYDTPEAAALVADAVGEELGEIDGDRATATLAREGSRLSIGIDAEDLVALRAGVNTWSTLVEVAETVAETGNHDRRDTDHHG</sequence>